<sequence length="97" mass="11275">MTVVRCHCGRVAIVKTSWTNANPGRRFYSCPIPDSNCRWIDWYDPPMCNRSLVIIPGLLRSRNNMEGAIIEAQNGRAKMKKYLIWSWILFVVLFSIK</sequence>
<evidence type="ECO:0000259" key="6">
    <source>
        <dbReference type="PROSITE" id="PS51999"/>
    </source>
</evidence>
<dbReference type="PANTHER" id="PTHR33248">
    <property type="entry name" value="ZINC ION-BINDING PROTEIN"/>
    <property type="match status" value="1"/>
</dbReference>
<evidence type="ECO:0000256" key="4">
    <source>
        <dbReference type="PROSITE-ProRule" id="PRU01343"/>
    </source>
</evidence>
<keyword evidence="5" id="KW-1133">Transmembrane helix</keyword>
<comment type="caution">
    <text evidence="7">The sequence shown here is derived from an EMBL/GenBank/DDBJ whole genome shotgun (WGS) entry which is preliminary data.</text>
</comment>
<evidence type="ECO:0000256" key="3">
    <source>
        <dbReference type="ARBA" id="ARBA00022833"/>
    </source>
</evidence>
<gene>
    <name evidence="7" type="ORF">CTI12_AA364850</name>
</gene>
<evidence type="ECO:0000313" key="7">
    <source>
        <dbReference type="EMBL" id="PWA62300.1"/>
    </source>
</evidence>
<evidence type="ECO:0000313" key="8">
    <source>
        <dbReference type="Proteomes" id="UP000245207"/>
    </source>
</evidence>
<evidence type="ECO:0000256" key="1">
    <source>
        <dbReference type="ARBA" id="ARBA00022723"/>
    </source>
</evidence>
<keyword evidence="2 4" id="KW-0863">Zinc-finger</keyword>
<dbReference type="EMBL" id="PKPP01004895">
    <property type="protein sequence ID" value="PWA62300.1"/>
    <property type="molecule type" value="Genomic_DNA"/>
</dbReference>
<proteinExistence type="predicted"/>
<reference evidence="7 8" key="1">
    <citation type="journal article" date="2018" name="Mol. Plant">
        <title>The genome of Artemisia annua provides insight into the evolution of Asteraceae family and artemisinin biosynthesis.</title>
        <authorList>
            <person name="Shen Q."/>
            <person name="Zhang L."/>
            <person name="Liao Z."/>
            <person name="Wang S."/>
            <person name="Yan T."/>
            <person name="Shi P."/>
            <person name="Liu M."/>
            <person name="Fu X."/>
            <person name="Pan Q."/>
            <person name="Wang Y."/>
            <person name="Lv Z."/>
            <person name="Lu X."/>
            <person name="Zhang F."/>
            <person name="Jiang W."/>
            <person name="Ma Y."/>
            <person name="Chen M."/>
            <person name="Hao X."/>
            <person name="Li L."/>
            <person name="Tang Y."/>
            <person name="Lv G."/>
            <person name="Zhou Y."/>
            <person name="Sun X."/>
            <person name="Brodelius P.E."/>
            <person name="Rose J.K.C."/>
            <person name="Tang K."/>
        </authorList>
    </citation>
    <scope>NUCLEOTIDE SEQUENCE [LARGE SCALE GENOMIC DNA]</scope>
    <source>
        <strain evidence="8">cv. Huhao1</strain>
        <tissue evidence="7">Leaf</tissue>
    </source>
</reference>
<dbReference type="OrthoDB" id="2822301at2759"/>
<keyword evidence="3" id="KW-0862">Zinc</keyword>
<feature type="transmembrane region" description="Helical" evidence="5">
    <location>
        <begin position="79"/>
        <end position="96"/>
    </location>
</feature>
<accession>A0A2U1MLZ7</accession>
<dbReference type="Proteomes" id="UP000245207">
    <property type="component" value="Unassembled WGS sequence"/>
</dbReference>
<keyword evidence="5" id="KW-0472">Membrane</keyword>
<keyword evidence="1" id="KW-0479">Metal-binding</keyword>
<protein>
    <submittedName>
        <fullName evidence="7">Zinc finger, GRF-type</fullName>
    </submittedName>
</protein>
<evidence type="ECO:0000256" key="5">
    <source>
        <dbReference type="SAM" id="Phobius"/>
    </source>
</evidence>
<dbReference type="GO" id="GO:0008270">
    <property type="term" value="F:zinc ion binding"/>
    <property type="evidence" value="ECO:0007669"/>
    <property type="project" value="UniProtKB-KW"/>
</dbReference>
<organism evidence="7 8">
    <name type="scientific">Artemisia annua</name>
    <name type="common">Sweet wormwood</name>
    <dbReference type="NCBI Taxonomy" id="35608"/>
    <lineage>
        <taxon>Eukaryota</taxon>
        <taxon>Viridiplantae</taxon>
        <taxon>Streptophyta</taxon>
        <taxon>Embryophyta</taxon>
        <taxon>Tracheophyta</taxon>
        <taxon>Spermatophyta</taxon>
        <taxon>Magnoliopsida</taxon>
        <taxon>eudicotyledons</taxon>
        <taxon>Gunneridae</taxon>
        <taxon>Pentapetalae</taxon>
        <taxon>asterids</taxon>
        <taxon>campanulids</taxon>
        <taxon>Asterales</taxon>
        <taxon>Asteraceae</taxon>
        <taxon>Asteroideae</taxon>
        <taxon>Anthemideae</taxon>
        <taxon>Artemisiinae</taxon>
        <taxon>Artemisia</taxon>
    </lineage>
</organism>
<dbReference type="PROSITE" id="PS51999">
    <property type="entry name" value="ZF_GRF"/>
    <property type="match status" value="1"/>
</dbReference>
<dbReference type="Pfam" id="PF06839">
    <property type="entry name" value="Zn_ribbon_GRF"/>
    <property type="match status" value="1"/>
</dbReference>
<evidence type="ECO:0000256" key="2">
    <source>
        <dbReference type="ARBA" id="ARBA00022771"/>
    </source>
</evidence>
<dbReference type="InterPro" id="IPR010666">
    <property type="entry name" value="Znf_GRF"/>
</dbReference>
<name>A0A2U1MLZ7_ARTAN</name>
<feature type="domain" description="GRF-type" evidence="6">
    <location>
        <begin position="6"/>
        <end position="46"/>
    </location>
</feature>
<keyword evidence="8" id="KW-1185">Reference proteome</keyword>
<keyword evidence="5" id="KW-0812">Transmembrane</keyword>
<dbReference type="AlphaFoldDB" id="A0A2U1MLZ7"/>